<dbReference type="Pfam" id="PF03810">
    <property type="entry name" value="IBN_N"/>
    <property type="match status" value="1"/>
</dbReference>
<feature type="domain" description="Importin N-terminal" evidence="5">
    <location>
        <begin position="30"/>
        <end position="102"/>
    </location>
</feature>
<dbReference type="SMART" id="SM00913">
    <property type="entry name" value="IBN_N"/>
    <property type="match status" value="1"/>
</dbReference>
<evidence type="ECO:0000256" key="3">
    <source>
        <dbReference type="ARBA" id="ARBA00022448"/>
    </source>
</evidence>
<dbReference type="GO" id="GO:0031267">
    <property type="term" value="F:small GTPase binding"/>
    <property type="evidence" value="ECO:0007669"/>
    <property type="project" value="InterPro"/>
</dbReference>
<sequence>MSATQITLDTVYQALEAASSQNDADQRKVGEEQLKAWETIPGFHSFLQNVYLNTSFPLPVRWIAAIYLKNGLMRYWRKTASNGINDDEKAQIRLHLFELAKEPNKSLNTQNALIVAKIAKFDFPREWPSLFADVCNLVASAQATGNIIELNNLLSTLNQIVKTLSVSRFGAGRTGFQAAASDLVKVTGQIYLQSTQQWMQSIDLASMEVGYMALKVTGKVLAEGYANCSRSEEARVFFKHSVEHFQGFVRIYDKQPIELIAKHIRTLGKIYTHIFERQPVSFLMMPDALQLIQSYLSIVQSKAGILQQVGSADEDEDIVEFWEKIVVQGLTLLRKVITLFHKNGVSTIRYRTQDDKEEAKQAFEFLEKSLFTPEIINSIVDLLLTSYFKLTPRDLENWRSEPEEWIIEQMNDSWEYQARPCAEQVFTDLLANFKDIVGPSLLTFMEKAGQSDDLLVRDVAYNAFAIASASPFENINFDEMLVHGFVPQGFQTGSNVYSVIRRRIAIIISEWVSVQCSDESRIEIYKLLDHFLDPTDPLNDKVVRLYACQALRYTIDEWNTKIPDFLPYLPRILERMFELLAKDLTLIESKKFVLQVLSVIVDRVERSIAPYTDLIMQVLPPLWDESEDNYQMKCIILQTLANLIQSTGENSLKCYSLAIPMLKVSVDPGSELFSYLLEDALPLWVVLAENAPAINEHLLQLLPALIALIKNNTESLTDELKILESYVLLDSEYVLQHYGQAMFELFAQYLPNMSTESASLLNATLDLVFQKNGTEIMGYGERLLVGSGLFATLLAVLLDENSTSPITCVEILGSFSRLAHANASAFVQCVATAGIPIAYKEQHPDLPAVAENDTVGVVLDFWLGKFDNMGHPRQRKLNALGLTSLVRTGHASVMRRLQDIMVIWSQVLDEVHESGEGDAEVYYTNDETSYLRSVRGARTEDEAATIAAEQELVSPETARKSALFQTDPVHTVRLKEYINAALSEVGALSADHAKFLSTALDPALIDTLSGVLK</sequence>
<dbReference type="SUPFAM" id="SSF48371">
    <property type="entry name" value="ARM repeat"/>
    <property type="match status" value="1"/>
</dbReference>
<keyword evidence="7" id="KW-1185">Reference proteome</keyword>
<dbReference type="PROSITE" id="PS50166">
    <property type="entry name" value="IMPORTIN_B_NT"/>
    <property type="match status" value="1"/>
</dbReference>
<dbReference type="EMBL" id="CCBN010000015">
    <property type="protein sequence ID" value="CDO56511.1"/>
    <property type="molecule type" value="Genomic_DNA"/>
</dbReference>
<dbReference type="InterPro" id="IPR001494">
    <property type="entry name" value="Importin-beta_N"/>
</dbReference>
<gene>
    <name evidence="6" type="ORF">BN980_GECA15s02276g</name>
</gene>
<reference evidence="6" key="1">
    <citation type="submission" date="2014-03" db="EMBL/GenBank/DDBJ databases">
        <authorList>
            <person name="Casaregola S."/>
        </authorList>
    </citation>
    <scope>NUCLEOTIDE SEQUENCE [LARGE SCALE GENOMIC DNA]</scope>
    <source>
        <strain evidence="6">CLIB 918</strain>
    </source>
</reference>
<evidence type="ECO:0000256" key="4">
    <source>
        <dbReference type="ARBA" id="ARBA00023242"/>
    </source>
</evidence>
<comment type="caution">
    <text evidence="6">The sequence shown here is derived from an EMBL/GenBank/DDBJ whole genome shotgun (WGS) entry which is preliminary data.</text>
</comment>
<dbReference type="OrthoDB" id="361693at2759"/>
<dbReference type="Pfam" id="PF25758">
    <property type="entry name" value="TPR_IPO11"/>
    <property type="match status" value="1"/>
</dbReference>
<dbReference type="Gene3D" id="1.25.10.10">
    <property type="entry name" value="Leucine-rich Repeat Variant"/>
    <property type="match status" value="1"/>
</dbReference>
<evidence type="ECO:0000256" key="2">
    <source>
        <dbReference type="ARBA" id="ARBA00007991"/>
    </source>
</evidence>
<comment type="subcellular location">
    <subcellularLocation>
        <location evidence="1">Nucleus</location>
    </subcellularLocation>
</comment>
<evidence type="ECO:0000259" key="5">
    <source>
        <dbReference type="PROSITE" id="PS50166"/>
    </source>
</evidence>
<dbReference type="GO" id="GO:0005635">
    <property type="term" value="C:nuclear envelope"/>
    <property type="evidence" value="ECO:0007669"/>
    <property type="project" value="TreeGrafter"/>
</dbReference>
<dbReference type="PANTHER" id="PTHR10997:SF7">
    <property type="entry name" value="IMPORTIN-11"/>
    <property type="match status" value="1"/>
</dbReference>
<dbReference type="InterPro" id="IPR016024">
    <property type="entry name" value="ARM-type_fold"/>
</dbReference>
<dbReference type="InterPro" id="IPR011989">
    <property type="entry name" value="ARM-like"/>
</dbReference>
<keyword evidence="4" id="KW-0539">Nucleus</keyword>
<evidence type="ECO:0000313" key="7">
    <source>
        <dbReference type="Proteomes" id="UP000242525"/>
    </source>
</evidence>
<name>A0A0J9XGI1_GEOCN</name>
<keyword evidence="3" id="KW-0813">Transport</keyword>
<accession>A0A0J9XGI1</accession>
<comment type="similarity">
    <text evidence="2">Belongs to the importin beta family.</text>
</comment>
<evidence type="ECO:0000256" key="1">
    <source>
        <dbReference type="ARBA" id="ARBA00004123"/>
    </source>
</evidence>
<dbReference type="Proteomes" id="UP000242525">
    <property type="component" value="Unassembled WGS sequence"/>
</dbReference>
<evidence type="ECO:0000313" key="6">
    <source>
        <dbReference type="EMBL" id="CDO56511.1"/>
    </source>
</evidence>
<organism evidence="6 7">
    <name type="scientific">Geotrichum candidum</name>
    <name type="common">Oospora lactis</name>
    <name type="synonym">Dipodascus geotrichum</name>
    <dbReference type="NCBI Taxonomy" id="1173061"/>
    <lineage>
        <taxon>Eukaryota</taxon>
        <taxon>Fungi</taxon>
        <taxon>Dikarya</taxon>
        <taxon>Ascomycota</taxon>
        <taxon>Saccharomycotina</taxon>
        <taxon>Dipodascomycetes</taxon>
        <taxon>Dipodascales</taxon>
        <taxon>Dipodascaceae</taxon>
        <taxon>Geotrichum</taxon>
    </lineage>
</organism>
<protein>
    <submittedName>
        <fullName evidence="6">Similar to Saccharomyces cerevisiae YPL125W KAP120 Karyopherin responsible for the nuclear import of ribosome maturation factor Rfp1p</fullName>
    </submittedName>
</protein>
<dbReference type="GO" id="GO:0006606">
    <property type="term" value="P:protein import into nucleus"/>
    <property type="evidence" value="ECO:0007669"/>
    <property type="project" value="TreeGrafter"/>
</dbReference>
<dbReference type="GO" id="GO:0005829">
    <property type="term" value="C:cytosol"/>
    <property type="evidence" value="ECO:0007669"/>
    <property type="project" value="TreeGrafter"/>
</dbReference>
<proteinExistence type="inferred from homology"/>
<dbReference type="PANTHER" id="PTHR10997">
    <property type="entry name" value="IMPORTIN-7, 8, 11"/>
    <property type="match status" value="1"/>
</dbReference>
<dbReference type="InterPro" id="IPR058669">
    <property type="entry name" value="TPR_IPO7/11-like"/>
</dbReference>
<dbReference type="AlphaFoldDB" id="A0A0J9XGI1"/>